<feature type="transmembrane region" description="Helical" evidence="1">
    <location>
        <begin position="12"/>
        <end position="31"/>
    </location>
</feature>
<evidence type="ECO:0000313" key="2">
    <source>
        <dbReference type="EMBL" id="MBK9719961.1"/>
    </source>
</evidence>
<dbReference type="Proteomes" id="UP000808349">
    <property type="component" value="Unassembled WGS sequence"/>
</dbReference>
<gene>
    <name evidence="2" type="ORF">IPO85_21115</name>
</gene>
<keyword evidence="1" id="KW-0472">Membrane</keyword>
<sequence length="699" mass="80782">MNQISFQYPTYYLLFCLLVAIVAVAILYYKTTLFSDRPYWYKVTLALLRGLSVFMLCFLLLNPLFRKYETEIKKPILAIALDHSESMVFRDSSWTKSFEADRTKLVSDLSDKYEVMSYQFGDQVLNKDFPVNYSGKRTNVNDVLDVIQDQTDPQYLKGIVIASDGIFNSGKNPLYHSIVKTIPFYTVLHGDTTQEKDLSIQREYHNDIIYSGDKFSMEIDLQAWQCASNSNTLTIQKLENETWRSVYESTDKIDNDQYFLTKEIILDAPTPGIFKYRINCKPISGERNLKNNSKEFYIEVLDAKKKVLIYALSPHPDISAIKDALQSNKNYEVKIAFNGETIQNIESYSFIIFHQLPGTGSNITGMISKLDALKLPRMFIIGNQTDIITFNNSQNIIKILGNNKNLNDAQALVVPNFNAFILSENLINHLSQYPPLSVPFGNYNVDPTANYLLYQKIGKIDTKYPLWIFNEASGIKTSVLCGEGIWKWRLNEYVQSNSFEPFNELISKSFQYASIKEDKRKFKVNQSKRLFDESEPILFNADLYNDNYERINTPDIAMKILSNDKKSYEFVFGKKDNYYELNAGSLPSGEYKYIASVTWNGKPLTAEGKFGIQQTNIETSNLVANHNVLRNLAEKMEGISVYKNHLQQLTDHLLNKSQNKPILFQTIETKPLIDRKWYLVILFLCLSLEWFLRRYWGSY</sequence>
<dbReference type="EMBL" id="JADKFW010000021">
    <property type="protein sequence ID" value="MBK9719961.1"/>
    <property type="molecule type" value="Genomic_DNA"/>
</dbReference>
<evidence type="ECO:0000313" key="3">
    <source>
        <dbReference type="Proteomes" id="UP000808349"/>
    </source>
</evidence>
<accession>A0A9D7SEP3</accession>
<reference evidence="2 3" key="1">
    <citation type="submission" date="2020-10" db="EMBL/GenBank/DDBJ databases">
        <title>Connecting structure to function with the recovery of over 1000 high-quality activated sludge metagenome-assembled genomes encoding full-length rRNA genes using long-read sequencing.</title>
        <authorList>
            <person name="Singleton C.M."/>
            <person name="Petriglieri F."/>
            <person name="Kristensen J.M."/>
            <person name="Kirkegaard R.H."/>
            <person name="Michaelsen T.Y."/>
            <person name="Andersen M.H."/>
            <person name="Karst S.M."/>
            <person name="Dueholm M.S."/>
            <person name="Nielsen P.H."/>
            <person name="Albertsen M."/>
        </authorList>
    </citation>
    <scope>NUCLEOTIDE SEQUENCE [LARGE SCALE GENOMIC DNA]</scope>
    <source>
        <strain evidence="2">Ribe_18-Q3-R11-54_BAT3C.373</strain>
    </source>
</reference>
<keyword evidence="1" id="KW-0812">Transmembrane</keyword>
<keyword evidence="1" id="KW-1133">Transmembrane helix</keyword>
<comment type="caution">
    <text evidence="2">The sequence shown here is derived from an EMBL/GenBank/DDBJ whole genome shotgun (WGS) entry which is preliminary data.</text>
</comment>
<evidence type="ECO:0008006" key="4">
    <source>
        <dbReference type="Google" id="ProtNLM"/>
    </source>
</evidence>
<proteinExistence type="predicted"/>
<dbReference type="PANTHER" id="PTHR37947">
    <property type="entry name" value="BLL2462 PROTEIN"/>
    <property type="match status" value="1"/>
</dbReference>
<organism evidence="2 3">
    <name type="scientific">Candidatus Defluviibacterium haderslevense</name>
    <dbReference type="NCBI Taxonomy" id="2981993"/>
    <lineage>
        <taxon>Bacteria</taxon>
        <taxon>Pseudomonadati</taxon>
        <taxon>Bacteroidota</taxon>
        <taxon>Saprospiria</taxon>
        <taxon>Saprospirales</taxon>
        <taxon>Saprospiraceae</taxon>
        <taxon>Candidatus Defluviibacterium</taxon>
    </lineage>
</organism>
<evidence type="ECO:0000256" key="1">
    <source>
        <dbReference type="SAM" id="Phobius"/>
    </source>
</evidence>
<protein>
    <recommendedName>
        <fullName evidence="4">VWA domain-containing protein</fullName>
    </recommendedName>
</protein>
<name>A0A9D7SEP3_9BACT</name>
<dbReference type="PANTHER" id="PTHR37947:SF1">
    <property type="entry name" value="BLL2462 PROTEIN"/>
    <property type="match status" value="1"/>
</dbReference>
<feature type="transmembrane region" description="Helical" evidence="1">
    <location>
        <begin position="43"/>
        <end position="65"/>
    </location>
</feature>
<dbReference type="AlphaFoldDB" id="A0A9D7SEP3"/>